<name>A0A9P1BSP1_9DINO</name>
<dbReference type="EMBL" id="CAMXCT030000435">
    <property type="protein sequence ID" value="CAL4766063.1"/>
    <property type="molecule type" value="Genomic_DNA"/>
</dbReference>
<feature type="region of interest" description="Disordered" evidence="2">
    <location>
        <begin position="356"/>
        <end position="380"/>
    </location>
</feature>
<evidence type="ECO:0000313" key="4">
    <source>
        <dbReference type="EMBL" id="CAL1132126.1"/>
    </source>
</evidence>
<feature type="compositionally biased region" description="Low complexity" evidence="2">
    <location>
        <begin position="181"/>
        <end position="193"/>
    </location>
</feature>
<protein>
    <submittedName>
        <fullName evidence="3">Uncharacterized protein</fullName>
    </submittedName>
</protein>
<comment type="caution">
    <text evidence="3">The sequence shown here is derived from an EMBL/GenBank/DDBJ whole genome shotgun (WGS) entry which is preliminary data.</text>
</comment>
<evidence type="ECO:0000313" key="5">
    <source>
        <dbReference type="Proteomes" id="UP001152797"/>
    </source>
</evidence>
<feature type="compositionally biased region" description="Polar residues" evidence="2">
    <location>
        <begin position="78"/>
        <end position="97"/>
    </location>
</feature>
<feature type="compositionally biased region" description="Basic residues" evidence="2">
    <location>
        <begin position="140"/>
        <end position="150"/>
    </location>
</feature>
<evidence type="ECO:0000256" key="2">
    <source>
        <dbReference type="SAM" id="MobiDB-lite"/>
    </source>
</evidence>
<dbReference type="EMBL" id="CAMXCT020000435">
    <property type="protein sequence ID" value="CAL1132126.1"/>
    <property type="molecule type" value="Genomic_DNA"/>
</dbReference>
<organism evidence="3">
    <name type="scientific">Cladocopium goreaui</name>
    <dbReference type="NCBI Taxonomy" id="2562237"/>
    <lineage>
        <taxon>Eukaryota</taxon>
        <taxon>Sar</taxon>
        <taxon>Alveolata</taxon>
        <taxon>Dinophyceae</taxon>
        <taxon>Suessiales</taxon>
        <taxon>Symbiodiniaceae</taxon>
        <taxon>Cladocopium</taxon>
    </lineage>
</organism>
<reference evidence="3" key="1">
    <citation type="submission" date="2022-10" db="EMBL/GenBank/DDBJ databases">
        <authorList>
            <person name="Chen Y."/>
            <person name="Dougan E. K."/>
            <person name="Chan C."/>
            <person name="Rhodes N."/>
            <person name="Thang M."/>
        </authorList>
    </citation>
    <scope>NUCLEOTIDE SEQUENCE</scope>
</reference>
<keyword evidence="5" id="KW-1185">Reference proteome</keyword>
<keyword evidence="1" id="KW-0175">Coiled coil</keyword>
<gene>
    <name evidence="3" type="ORF">C1SCF055_LOCUS6755</name>
</gene>
<dbReference type="Proteomes" id="UP001152797">
    <property type="component" value="Unassembled WGS sequence"/>
</dbReference>
<feature type="non-terminal residue" evidence="3">
    <location>
        <position position="1"/>
    </location>
</feature>
<evidence type="ECO:0000256" key="1">
    <source>
        <dbReference type="SAM" id="Coils"/>
    </source>
</evidence>
<dbReference type="AlphaFoldDB" id="A0A9P1BSP1"/>
<accession>A0A9P1BSP1</accession>
<feature type="region of interest" description="Disordered" evidence="2">
    <location>
        <begin position="509"/>
        <end position="552"/>
    </location>
</feature>
<proteinExistence type="predicted"/>
<feature type="compositionally biased region" description="Basic and acidic residues" evidence="2">
    <location>
        <begin position="151"/>
        <end position="166"/>
    </location>
</feature>
<feature type="compositionally biased region" description="Polar residues" evidence="2">
    <location>
        <begin position="539"/>
        <end position="552"/>
    </location>
</feature>
<dbReference type="EMBL" id="CAMXCT010000435">
    <property type="protein sequence ID" value="CAI3978751.1"/>
    <property type="molecule type" value="Genomic_DNA"/>
</dbReference>
<feature type="coiled-coil region" evidence="1">
    <location>
        <begin position="284"/>
        <end position="311"/>
    </location>
</feature>
<feature type="compositionally biased region" description="Basic and acidic residues" evidence="2">
    <location>
        <begin position="107"/>
        <end position="122"/>
    </location>
</feature>
<reference evidence="4" key="2">
    <citation type="submission" date="2024-04" db="EMBL/GenBank/DDBJ databases">
        <authorList>
            <person name="Chen Y."/>
            <person name="Shah S."/>
            <person name="Dougan E. K."/>
            <person name="Thang M."/>
            <person name="Chan C."/>
        </authorList>
    </citation>
    <scope>NUCLEOTIDE SEQUENCE [LARGE SCALE GENOMIC DNA]</scope>
</reference>
<feature type="non-terminal residue" evidence="3">
    <location>
        <position position="596"/>
    </location>
</feature>
<sequence>RWYLHKHKKVVLTKVQLQAIYNRLAKHHSRDSTFLRAIAVDMELQPWKCQCGRLNKKVARTCASCHWGYAPTPQDWQWNPQSWPQWDQRQQVRQPRANSTRSTNSNRTDRSSRSYRTDRGDQDGAQPPDSPRPRGDRQKRSNRRPRRHHKGSSEAKEDADGAKRSQEPVWSSNLPRLQAVPTSTPTAPTSSSAEDQLRTLTGLLRKSPDQLTPETQAYLTSLTVKATHSTAKSLHSSVTKLEKAQNALTEAQGARLQLHSKWRNFVTEAVDRWTQSTEEFKKDDQILEAQIQAAKDALVAIKEQYAQTQTQLGIAGSSSIEISDEEENKMDAASAKISDGLVQMMGSLTNLKQTADQMVEEQQKAAKRPRLGETATEDSPFVEPDKMAAFDLGLPTTASFTPSPQRCGKRSGPKKVSFSTTIRLQFCAAESLLSASMDLSEEAFNHWPAKPWSLRQRSISTSMQPHPHDALSVEMKGNAFFHDSDEGSFVQTPPIKRLRNEHQVPDWQAFGRQGDHSDDDTDDGSSEHSTPSEADHSSQRSTSYEPQEDATSYNDGVVRTVLLYWRENPAIHAQISSIHAEGQLAEIAERIGIPRH</sequence>
<evidence type="ECO:0000313" key="3">
    <source>
        <dbReference type="EMBL" id="CAI3978751.1"/>
    </source>
</evidence>
<feature type="region of interest" description="Disordered" evidence="2">
    <location>
        <begin position="78"/>
        <end position="195"/>
    </location>
</feature>